<keyword evidence="3" id="KW-1185">Reference proteome</keyword>
<evidence type="ECO:0000313" key="2">
    <source>
        <dbReference type="EMBL" id="KAG6293732.1"/>
    </source>
</evidence>
<evidence type="ECO:0000313" key="3">
    <source>
        <dbReference type="Proteomes" id="UP000707071"/>
    </source>
</evidence>
<reference evidence="2 3" key="1">
    <citation type="journal article" date="2020" name="bioRxiv">
        <title>Whole genome comparisons of ergot fungi reveals the divergence and evolution of species within the genus Claviceps are the result of varying mechanisms driving genome evolution and host range expansion.</title>
        <authorList>
            <person name="Wyka S.A."/>
            <person name="Mondo S.J."/>
            <person name="Liu M."/>
            <person name="Dettman J."/>
            <person name="Nalam V."/>
            <person name="Broders K.D."/>
        </authorList>
    </citation>
    <scope>NUCLEOTIDE SEQUENCE [LARGE SCALE GENOMIC DNA]</scope>
    <source>
        <strain evidence="2 3">Clav52</strain>
    </source>
</reference>
<feature type="compositionally biased region" description="Basic and acidic residues" evidence="1">
    <location>
        <begin position="54"/>
        <end position="74"/>
    </location>
</feature>
<sequence length="113" mass="13017">MPLGGMRPPIYSDEERRKLLGRTFTHEEYLLQDAIRLAQINAGKKLLRKMEAQKKMAEEAQKQKDAKAREEKAARVRAQKKAARARENTKLRVGQSLAKTQKKRQDANNTDKD</sequence>
<evidence type="ECO:0000256" key="1">
    <source>
        <dbReference type="SAM" id="MobiDB-lite"/>
    </source>
</evidence>
<proteinExistence type="predicted"/>
<dbReference type="Proteomes" id="UP000707071">
    <property type="component" value="Unassembled WGS sequence"/>
</dbReference>
<dbReference type="AlphaFoldDB" id="A0A9P7QHX6"/>
<comment type="caution">
    <text evidence="2">The sequence shown here is derived from an EMBL/GenBank/DDBJ whole genome shotgun (WGS) entry which is preliminary data.</text>
</comment>
<protein>
    <submittedName>
        <fullName evidence="2">Uncharacterized protein</fullName>
    </submittedName>
</protein>
<organism evidence="2 3">
    <name type="scientific">Claviceps aff. purpurea</name>
    <dbReference type="NCBI Taxonomy" id="1967640"/>
    <lineage>
        <taxon>Eukaryota</taxon>
        <taxon>Fungi</taxon>
        <taxon>Dikarya</taxon>
        <taxon>Ascomycota</taxon>
        <taxon>Pezizomycotina</taxon>
        <taxon>Sordariomycetes</taxon>
        <taxon>Hypocreomycetidae</taxon>
        <taxon>Hypocreales</taxon>
        <taxon>Clavicipitaceae</taxon>
        <taxon>Claviceps</taxon>
    </lineage>
</organism>
<feature type="region of interest" description="Disordered" evidence="1">
    <location>
        <begin position="54"/>
        <end position="113"/>
    </location>
</feature>
<gene>
    <name evidence="2" type="ORF">E4U09_002868</name>
</gene>
<name>A0A9P7QHX6_9HYPO</name>
<dbReference type="EMBL" id="SRRH01000236">
    <property type="protein sequence ID" value="KAG6293732.1"/>
    <property type="molecule type" value="Genomic_DNA"/>
</dbReference>
<accession>A0A9P7QHX6</accession>
<feature type="compositionally biased region" description="Basic and acidic residues" evidence="1">
    <location>
        <begin position="103"/>
        <end position="113"/>
    </location>
</feature>